<reference evidence="2 3" key="1">
    <citation type="submission" date="2023-12" db="EMBL/GenBank/DDBJ databases">
        <title>Whole genome sequencing of Paenibacillus phoenicis isolated from the Phoenix Mars Lander spacecraft assembly facility.</title>
        <authorList>
            <person name="Garcia A."/>
            <person name="Venkateswaran K."/>
        </authorList>
    </citation>
    <scope>NUCLEOTIDE SEQUENCE [LARGE SCALE GENOMIC DNA]</scope>
    <source>
        <strain evidence="2 3">3PO2SA</strain>
    </source>
</reference>
<dbReference type="Pfam" id="PF00990">
    <property type="entry name" value="GGDEF"/>
    <property type="match status" value="1"/>
</dbReference>
<comment type="caution">
    <text evidence="2">The sequence shown here is derived from an EMBL/GenBank/DDBJ whole genome shotgun (WGS) entry which is preliminary data.</text>
</comment>
<proteinExistence type="predicted"/>
<evidence type="ECO:0000313" key="2">
    <source>
        <dbReference type="EMBL" id="MEA3568529.1"/>
    </source>
</evidence>
<evidence type="ECO:0000259" key="1">
    <source>
        <dbReference type="PROSITE" id="PS50887"/>
    </source>
</evidence>
<name>A0ABU5PF28_9BACL</name>
<dbReference type="InterPro" id="IPR000160">
    <property type="entry name" value="GGDEF_dom"/>
</dbReference>
<dbReference type="NCBIfam" id="TIGR00254">
    <property type="entry name" value="GGDEF"/>
    <property type="match status" value="1"/>
</dbReference>
<organism evidence="2 3">
    <name type="scientific">Paenibacillus phoenicis</name>
    <dbReference type="NCBI Taxonomy" id="554117"/>
    <lineage>
        <taxon>Bacteria</taxon>
        <taxon>Bacillati</taxon>
        <taxon>Bacillota</taxon>
        <taxon>Bacilli</taxon>
        <taxon>Bacillales</taxon>
        <taxon>Paenibacillaceae</taxon>
        <taxon>Paenibacillus</taxon>
    </lineage>
</organism>
<dbReference type="EMBL" id="JAYERP010000001">
    <property type="protein sequence ID" value="MEA3568529.1"/>
    <property type="molecule type" value="Genomic_DNA"/>
</dbReference>
<sequence length="104" mass="11846">MLLQIADVMRETFSPRDHIARKGGEEFVILVDRCDAEQIKVIAERLRRNVENHRFILPDGGELKLTISGGSATYPNVDEVELFVKADQALYQAKEDGRNRVYVT</sequence>
<dbReference type="RefSeq" id="WP_050769805.1">
    <property type="nucleotide sequence ID" value="NZ_CBCSKM010000007.1"/>
</dbReference>
<protein>
    <submittedName>
        <fullName evidence="2">GGDEF domain-containing protein</fullName>
        <ecNumber evidence="2">2.7.7.65</ecNumber>
    </submittedName>
</protein>
<evidence type="ECO:0000313" key="3">
    <source>
        <dbReference type="Proteomes" id="UP001292216"/>
    </source>
</evidence>
<dbReference type="InterPro" id="IPR043128">
    <property type="entry name" value="Rev_trsase/Diguanyl_cyclase"/>
</dbReference>
<dbReference type="EC" id="2.7.7.65" evidence="2"/>
<gene>
    <name evidence="2" type="ORF">U9M73_00755</name>
</gene>
<feature type="domain" description="GGDEF" evidence="1">
    <location>
        <begin position="1"/>
        <end position="104"/>
    </location>
</feature>
<dbReference type="SUPFAM" id="SSF55073">
    <property type="entry name" value="Nucleotide cyclase"/>
    <property type="match status" value="1"/>
</dbReference>
<dbReference type="SMART" id="SM00267">
    <property type="entry name" value="GGDEF"/>
    <property type="match status" value="1"/>
</dbReference>
<dbReference type="GO" id="GO:0052621">
    <property type="term" value="F:diguanylate cyclase activity"/>
    <property type="evidence" value="ECO:0007669"/>
    <property type="project" value="UniProtKB-EC"/>
</dbReference>
<dbReference type="PANTHER" id="PTHR45138">
    <property type="entry name" value="REGULATORY COMPONENTS OF SENSORY TRANSDUCTION SYSTEM"/>
    <property type="match status" value="1"/>
</dbReference>
<keyword evidence="2" id="KW-0808">Transferase</keyword>
<keyword evidence="2" id="KW-0548">Nucleotidyltransferase</keyword>
<dbReference type="Gene3D" id="3.30.70.270">
    <property type="match status" value="1"/>
</dbReference>
<dbReference type="CDD" id="cd01949">
    <property type="entry name" value="GGDEF"/>
    <property type="match status" value="1"/>
</dbReference>
<dbReference type="InterPro" id="IPR050469">
    <property type="entry name" value="Diguanylate_Cyclase"/>
</dbReference>
<dbReference type="PROSITE" id="PS50887">
    <property type="entry name" value="GGDEF"/>
    <property type="match status" value="1"/>
</dbReference>
<dbReference type="PANTHER" id="PTHR45138:SF9">
    <property type="entry name" value="DIGUANYLATE CYCLASE DGCM-RELATED"/>
    <property type="match status" value="1"/>
</dbReference>
<dbReference type="Proteomes" id="UP001292216">
    <property type="component" value="Unassembled WGS sequence"/>
</dbReference>
<keyword evidence="3" id="KW-1185">Reference proteome</keyword>
<dbReference type="InterPro" id="IPR029787">
    <property type="entry name" value="Nucleotide_cyclase"/>
</dbReference>
<accession>A0ABU5PF28</accession>